<dbReference type="Pfam" id="PF04075">
    <property type="entry name" value="F420H2_quin_red"/>
    <property type="match status" value="1"/>
</dbReference>
<protein>
    <recommendedName>
        <fullName evidence="5">Nitroreductase family deazaflavin-dependent oxidoreductase</fullName>
    </recommendedName>
</protein>
<organism evidence="3 4">
    <name type="scientific">Rhodococcoides trifolii</name>
    <dbReference type="NCBI Taxonomy" id="908250"/>
    <lineage>
        <taxon>Bacteria</taxon>
        <taxon>Bacillati</taxon>
        <taxon>Actinomycetota</taxon>
        <taxon>Actinomycetes</taxon>
        <taxon>Mycobacteriales</taxon>
        <taxon>Nocardiaceae</taxon>
        <taxon>Rhodococcoides</taxon>
    </lineage>
</organism>
<dbReference type="GO" id="GO:0005886">
    <property type="term" value="C:plasma membrane"/>
    <property type="evidence" value="ECO:0007669"/>
    <property type="project" value="TreeGrafter"/>
</dbReference>
<name>A0A917FV85_9NOCA</name>
<reference evidence="3" key="1">
    <citation type="journal article" date="2014" name="Int. J. Syst. Evol. Microbiol.">
        <title>Complete genome sequence of Corynebacterium casei LMG S-19264T (=DSM 44701T), isolated from a smear-ripened cheese.</title>
        <authorList>
            <consortium name="US DOE Joint Genome Institute (JGI-PGF)"/>
            <person name="Walter F."/>
            <person name="Albersmeier A."/>
            <person name="Kalinowski J."/>
            <person name="Ruckert C."/>
        </authorList>
    </citation>
    <scope>NUCLEOTIDE SEQUENCE</scope>
    <source>
        <strain evidence="3">CCM 7905</strain>
    </source>
</reference>
<dbReference type="EMBL" id="BMCU01000002">
    <property type="protein sequence ID" value="GGG03779.1"/>
    <property type="molecule type" value="Genomic_DNA"/>
</dbReference>
<evidence type="ECO:0000256" key="2">
    <source>
        <dbReference type="ARBA" id="ARBA00049106"/>
    </source>
</evidence>
<sequence>MSDFNTAIIEEFRANGGKVGGPFDGASMLILHTIGAKSGEERVSPLVYLPRGDEYVIFASKAGADTNPDWYHNVKANPEISIEVGEKKIDVVATEVTGAQRDELFAEQVKAMPGFADYEAKTTRVIPVISLSAR</sequence>
<reference evidence="3" key="2">
    <citation type="submission" date="2020-09" db="EMBL/GenBank/DDBJ databases">
        <authorList>
            <person name="Sun Q."/>
            <person name="Sedlacek I."/>
        </authorList>
    </citation>
    <scope>NUCLEOTIDE SEQUENCE</scope>
    <source>
        <strain evidence="3">CCM 7905</strain>
    </source>
</reference>
<dbReference type="PANTHER" id="PTHR39428:SF1">
    <property type="entry name" value="F420H(2)-DEPENDENT QUINONE REDUCTASE RV1261C"/>
    <property type="match status" value="1"/>
</dbReference>
<dbReference type="InterPro" id="IPR012349">
    <property type="entry name" value="Split_barrel_FMN-bd"/>
</dbReference>
<comment type="caution">
    <text evidence="3">The sequence shown here is derived from an EMBL/GenBank/DDBJ whole genome shotgun (WGS) entry which is preliminary data.</text>
</comment>
<evidence type="ECO:0008006" key="5">
    <source>
        <dbReference type="Google" id="ProtNLM"/>
    </source>
</evidence>
<evidence type="ECO:0000313" key="4">
    <source>
        <dbReference type="Proteomes" id="UP000654257"/>
    </source>
</evidence>
<gene>
    <name evidence="3" type="ORF">GCM10007304_17360</name>
</gene>
<proteinExistence type="inferred from homology"/>
<evidence type="ECO:0000313" key="3">
    <source>
        <dbReference type="EMBL" id="GGG03779.1"/>
    </source>
</evidence>
<dbReference type="AlphaFoldDB" id="A0A917FV85"/>
<evidence type="ECO:0000256" key="1">
    <source>
        <dbReference type="ARBA" id="ARBA00008710"/>
    </source>
</evidence>
<accession>A0A917FV85</accession>
<keyword evidence="4" id="KW-1185">Reference proteome</keyword>
<dbReference type="InterPro" id="IPR004378">
    <property type="entry name" value="F420H2_quin_Rdtase"/>
</dbReference>
<dbReference type="NCBIfam" id="TIGR00026">
    <property type="entry name" value="hi_GC_TIGR00026"/>
    <property type="match status" value="1"/>
</dbReference>
<dbReference type="PANTHER" id="PTHR39428">
    <property type="entry name" value="F420H(2)-DEPENDENT QUINONE REDUCTASE RV1261C"/>
    <property type="match status" value="1"/>
</dbReference>
<dbReference type="GO" id="GO:0070967">
    <property type="term" value="F:coenzyme F420 binding"/>
    <property type="evidence" value="ECO:0007669"/>
    <property type="project" value="TreeGrafter"/>
</dbReference>
<dbReference type="RefSeq" id="WP_229745906.1">
    <property type="nucleotide sequence ID" value="NZ_BMCU01000002.1"/>
</dbReference>
<dbReference type="GO" id="GO:0016491">
    <property type="term" value="F:oxidoreductase activity"/>
    <property type="evidence" value="ECO:0007669"/>
    <property type="project" value="InterPro"/>
</dbReference>
<comment type="similarity">
    <text evidence="1">Belongs to the F420H(2)-dependent quinone reductase family.</text>
</comment>
<dbReference type="Gene3D" id="2.30.110.10">
    <property type="entry name" value="Electron Transport, Fmn-binding Protein, Chain A"/>
    <property type="match status" value="1"/>
</dbReference>
<dbReference type="Proteomes" id="UP000654257">
    <property type="component" value="Unassembled WGS sequence"/>
</dbReference>
<comment type="catalytic activity">
    <reaction evidence="2">
        <text>oxidized coenzyme F420-(gamma-L-Glu)(n) + a quinol + H(+) = reduced coenzyme F420-(gamma-L-Glu)(n) + a quinone</text>
        <dbReference type="Rhea" id="RHEA:39663"/>
        <dbReference type="Rhea" id="RHEA-COMP:12939"/>
        <dbReference type="Rhea" id="RHEA-COMP:14378"/>
        <dbReference type="ChEBI" id="CHEBI:15378"/>
        <dbReference type="ChEBI" id="CHEBI:24646"/>
        <dbReference type="ChEBI" id="CHEBI:132124"/>
        <dbReference type="ChEBI" id="CHEBI:133980"/>
        <dbReference type="ChEBI" id="CHEBI:139511"/>
    </reaction>
</comment>